<keyword evidence="8 12" id="KW-0663">Pyridoxal phosphate</keyword>
<dbReference type="PANTHER" id="PTHR48078">
    <property type="entry name" value="THREONINE DEHYDRATASE, MITOCHONDRIAL-RELATED"/>
    <property type="match status" value="1"/>
</dbReference>
<dbReference type="NCBIfam" id="NF006390">
    <property type="entry name" value="PRK08639.1"/>
    <property type="match status" value="1"/>
</dbReference>
<evidence type="ECO:0000313" key="14">
    <source>
        <dbReference type="EMBL" id="SMO77207.1"/>
    </source>
</evidence>
<evidence type="ECO:0000256" key="2">
    <source>
        <dbReference type="ARBA" id="ARBA00001933"/>
    </source>
</evidence>
<dbReference type="Pfam" id="PF00585">
    <property type="entry name" value="Thr_dehydrat_C"/>
    <property type="match status" value="1"/>
</dbReference>
<comment type="subunit">
    <text evidence="5 12">Homotetramer.</text>
</comment>
<evidence type="ECO:0000256" key="9">
    <source>
        <dbReference type="ARBA" id="ARBA00023239"/>
    </source>
</evidence>
<dbReference type="CDD" id="cd04907">
    <property type="entry name" value="ACT_ThrD-I_2"/>
    <property type="match status" value="1"/>
</dbReference>
<keyword evidence="6 12" id="KW-0028">Amino-acid biosynthesis</keyword>
<dbReference type="InterPro" id="IPR001926">
    <property type="entry name" value="TrpB-like_PALP"/>
</dbReference>
<dbReference type="GO" id="GO:0006567">
    <property type="term" value="P:L-threonine catabolic process"/>
    <property type="evidence" value="ECO:0007669"/>
    <property type="project" value="TreeGrafter"/>
</dbReference>
<dbReference type="InterPro" id="IPR001721">
    <property type="entry name" value="TD_ACT-like"/>
</dbReference>
<evidence type="ECO:0000256" key="10">
    <source>
        <dbReference type="ARBA" id="ARBA00023304"/>
    </source>
</evidence>
<dbReference type="GO" id="GO:0003941">
    <property type="term" value="F:L-serine ammonia-lyase activity"/>
    <property type="evidence" value="ECO:0007669"/>
    <property type="project" value="TreeGrafter"/>
</dbReference>
<dbReference type="InterPro" id="IPR050147">
    <property type="entry name" value="Ser/Thr_Dehydratase"/>
</dbReference>
<dbReference type="SUPFAM" id="SSF55021">
    <property type="entry name" value="ACT-like"/>
    <property type="match status" value="1"/>
</dbReference>
<accession>A0A521DZS1</accession>
<keyword evidence="15" id="KW-1185">Reference proteome</keyword>
<dbReference type="FunFam" id="3.40.50.1100:FF:000007">
    <property type="entry name" value="L-threonine dehydratase catabolic TdcB"/>
    <property type="match status" value="1"/>
</dbReference>
<comment type="pathway">
    <text evidence="3 12">Amino-acid biosynthesis; L-isoleucine biosynthesis; 2-oxobutanoate from L-threonine: step 1/1.</text>
</comment>
<comment type="similarity">
    <text evidence="4 12">Belongs to the serine/threonine dehydratase family.</text>
</comment>
<dbReference type="InterPro" id="IPR011820">
    <property type="entry name" value="IlvA"/>
</dbReference>
<dbReference type="OrthoDB" id="9811476at2"/>
<dbReference type="AlphaFoldDB" id="A0A521DZS1"/>
<dbReference type="GO" id="GO:0006565">
    <property type="term" value="P:L-serine catabolic process"/>
    <property type="evidence" value="ECO:0007669"/>
    <property type="project" value="TreeGrafter"/>
</dbReference>
<dbReference type="PROSITE" id="PS00165">
    <property type="entry name" value="DEHYDRATASE_SER_THR"/>
    <property type="match status" value="1"/>
</dbReference>
<dbReference type="InterPro" id="IPR045865">
    <property type="entry name" value="ACT-like_dom_sf"/>
</dbReference>
<evidence type="ECO:0000256" key="1">
    <source>
        <dbReference type="ARBA" id="ARBA00001274"/>
    </source>
</evidence>
<dbReference type="EC" id="4.3.1.19" evidence="12"/>
<dbReference type="InterPro" id="IPR036052">
    <property type="entry name" value="TrpB-like_PALP_sf"/>
</dbReference>
<dbReference type="Proteomes" id="UP000317557">
    <property type="component" value="Unassembled WGS sequence"/>
</dbReference>
<dbReference type="Gene3D" id="3.40.50.1100">
    <property type="match status" value="2"/>
</dbReference>
<dbReference type="GO" id="GO:0030170">
    <property type="term" value="F:pyridoxal phosphate binding"/>
    <property type="evidence" value="ECO:0007669"/>
    <property type="project" value="InterPro"/>
</dbReference>
<keyword evidence="10 12" id="KW-0100">Branched-chain amino acid biosynthesis</keyword>
<dbReference type="NCBIfam" id="TIGR02079">
    <property type="entry name" value="THD1"/>
    <property type="match status" value="1"/>
</dbReference>
<keyword evidence="9 12" id="KW-0456">Lyase</keyword>
<evidence type="ECO:0000256" key="4">
    <source>
        <dbReference type="ARBA" id="ARBA00010869"/>
    </source>
</evidence>
<evidence type="ECO:0000259" key="13">
    <source>
        <dbReference type="PROSITE" id="PS51672"/>
    </source>
</evidence>
<evidence type="ECO:0000256" key="11">
    <source>
        <dbReference type="ARBA" id="ARBA00025527"/>
    </source>
</evidence>
<evidence type="ECO:0000256" key="12">
    <source>
        <dbReference type="RuleBase" id="RU362012"/>
    </source>
</evidence>
<comment type="function">
    <text evidence="11 12">Catalyzes the anaerobic formation of alpha-ketobutyrate and ammonia from threonine in a two-step reaction. The first step involved a dehydration of threonine and a production of enamine intermediates (aminocrotonate), which tautomerizes to its imine form (iminobutyrate). Both intermediates are unstable and short-lived. The second step is the nonenzymatic hydrolysis of the enamine/imine intermediates to form 2-ketobutyrate and free ammonia. In the low water environment of the cell, the second step is accelerated by RidA.</text>
</comment>
<dbReference type="PANTHER" id="PTHR48078:SF11">
    <property type="entry name" value="THREONINE DEHYDRATASE, MITOCHONDRIAL"/>
    <property type="match status" value="1"/>
</dbReference>
<name>A0A521DZS1_9BACT</name>
<comment type="catalytic activity">
    <reaction evidence="1 12">
        <text>L-threonine = 2-oxobutanoate + NH4(+)</text>
        <dbReference type="Rhea" id="RHEA:22108"/>
        <dbReference type="ChEBI" id="CHEBI:16763"/>
        <dbReference type="ChEBI" id="CHEBI:28938"/>
        <dbReference type="ChEBI" id="CHEBI:57926"/>
        <dbReference type="EC" id="4.3.1.19"/>
    </reaction>
</comment>
<dbReference type="Pfam" id="PF00291">
    <property type="entry name" value="PALP"/>
    <property type="match status" value="1"/>
</dbReference>
<evidence type="ECO:0000256" key="3">
    <source>
        <dbReference type="ARBA" id="ARBA00004810"/>
    </source>
</evidence>
<keyword evidence="7 12" id="KW-0412">Isoleucine biosynthesis</keyword>
<dbReference type="SUPFAM" id="SSF53686">
    <property type="entry name" value="Tryptophan synthase beta subunit-like PLP-dependent enzymes"/>
    <property type="match status" value="1"/>
</dbReference>
<evidence type="ECO:0000256" key="7">
    <source>
        <dbReference type="ARBA" id="ARBA00022624"/>
    </source>
</evidence>
<proteinExistence type="inferred from homology"/>
<evidence type="ECO:0000256" key="5">
    <source>
        <dbReference type="ARBA" id="ARBA00011881"/>
    </source>
</evidence>
<dbReference type="GO" id="GO:0004794">
    <property type="term" value="F:threonine deaminase activity"/>
    <property type="evidence" value="ECO:0007669"/>
    <property type="project" value="UniProtKB-UniRule"/>
</dbReference>
<gene>
    <name evidence="12" type="primary">ilvA</name>
    <name evidence="14" type="ORF">SAMN06265219_11011</name>
</gene>
<feature type="domain" description="ACT-like" evidence="13">
    <location>
        <begin position="338"/>
        <end position="412"/>
    </location>
</feature>
<dbReference type="CDD" id="cd01562">
    <property type="entry name" value="Thr-dehyd"/>
    <property type="match status" value="1"/>
</dbReference>
<evidence type="ECO:0000313" key="15">
    <source>
        <dbReference type="Proteomes" id="UP000317557"/>
    </source>
</evidence>
<evidence type="ECO:0000256" key="8">
    <source>
        <dbReference type="ARBA" id="ARBA00022898"/>
    </source>
</evidence>
<comment type="cofactor">
    <cofactor evidence="2 12">
        <name>pyridoxal 5'-phosphate</name>
        <dbReference type="ChEBI" id="CHEBI:597326"/>
    </cofactor>
</comment>
<dbReference type="InterPro" id="IPR000634">
    <property type="entry name" value="Ser/Thr_deHydtase_PyrdxlP-BS"/>
</dbReference>
<dbReference type="PROSITE" id="PS51672">
    <property type="entry name" value="ACT_LIKE"/>
    <property type="match status" value="1"/>
</dbReference>
<reference evidence="14 15" key="1">
    <citation type="submission" date="2017-05" db="EMBL/GenBank/DDBJ databases">
        <authorList>
            <person name="Varghese N."/>
            <person name="Submissions S."/>
        </authorList>
    </citation>
    <scope>NUCLEOTIDE SEQUENCE [LARGE SCALE GENOMIC DNA]</scope>
    <source>
        <strain evidence="14 15">DSM 21985</strain>
    </source>
</reference>
<dbReference type="GO" id="GO:0009097">
    <property type="term" value="P:isoleucine biosynthetic process"/>
    <property type="evidence" value="ECO:0007669"/>
    <property type="project" value="UniProtKB-UniRule"/>
</dbReference>
<evidence type="ECO:0000256" key="6">
    <source>
        <dbReference type="ARBA" id="ARBA00022605"/>
    </source>
</evidence>
<dbReference type="EMBL" id="FXTP01000010">
    <property type="protein sequence ID" value="SMO77207.1"/>
    <property type="molecule type" value="Genomic_DNA"/>
</dbReference>
<dbReference type="UniPathway" id="UPA00047">
    <property type="reaction ID" value="UER00054"/>
</dbReference>
<protein>
    <recommendedName>
        <fullName evidence="12">L-threonine dehydratase</fullName>
        <ecNumber evidence="12">4.3.1.19</ecNumber>
    </recommendedName>
    <alternativeName>
        <fullName evidence="12">Threonine deaminase</fullName>
    </alternativeName>
</protein>
<sequence length="421" mass="46566">MPEATTSNTVSVQNIQEAAHVLKDVAVRTPLMYNHQLSEQTGANIWLKREDLQVVRSYKIRGAYHKIESLSDEELQHGIVCASAGNHAQGVAFACAKKQIKGTIFMPVPTPEQKVKQVKMFGKEFVDVKLIGDTFDDSFEEAMKFCKEQEAAFIPPFDDPKIIEGQGTVGKEILEDTEEPIDYIIVPVGGGGLSSGIGSYFSVLSPNTKIIGVEPAGAPAMQKSLEAGKIVSLEKIDKFVDGASVKRVGDHTFKICQEVLEKVVTVPEGKVCSTILQLYNEQAIVAEPAGALSVAALDFLKDELAVKNVVCVVSGSNNDITRTAEIKERSMLYEGLKHYFIVDFPQRAGALREFLNKVLGPDDDIAHFEYSKKTSREQGPALIGIEIKDKDDFEPLLERMERAKINYEYVNNQPHLFRFLI</sequence>
<dbReference type="RefSeq" id="WP_142454834.1">
    <property type="nucleotide sequence ID" value="NZ_FXTP01000010.1"/>
</dbReference>
<organism evidence="14 15">
    <name type="scientific">Gracilimonas mengyeensis</name>
    <dbReference type="NCBI Taxonomy" id="1302730"/>
    <lineage>
        <taxon>Bacteria</taxon>
        <taxon>Pseudomonadati</taxon>
        <taxon>Balneolota</taxon>
        <taxon>Balneolia</taxon>
        <taxon>Balneolales</taxon>
        <taxon>Balneolaceae</taxon>
        <taxon>Gracilimonas</taxon>
    </lineage>
</organism>